<accession>A0ACC6M9H7</accession>
<name>A0ACC6M9H7_9BACI</name>
<protein>
    <submittedName>
        <fullName evidence="1">Site-specific integrase</fullName>
    </submittedName>
</protein>
<dbReference type="Proteomes" id="UP001277972">
    <property type="component" value="Unassembled WGS sequence"/>
</dbReference>
<organism evidence="1 2">
    <name type="scientific">Gracilibacillus pellucidus</name>
    <dbReference type="NCBI Taxonomy" id="3095368"/>
    <lineage>
        <taxon>Bacteria</taxon>
        <taxon>Bacillati</taxon>
        <taxon>Bacillota</taxon>
        <taxon>Bacilli</taxon>
        <taxon>Bacillales</taxon>
        <taxon>Bacillaceae</taxon>
        <taxon>Gracilibacillus</taxon>
    </lineage>
</organism>
<dbReference type="EMBL" id="JAWZSR010000013">
    <property type="protein sequence ID" value="MDX8047507.1"/>
    <property type="molecule type" value="Genomic_DNA"/>
</dbReference>
<comment type="caution">
    <text evidence="1">The sequence shown here is derived from an EMBL/GenBank/DDBJ whole genome shotgun (WGS) entry which is preliminary data.</text>
</comment>
<reference evidence="1" key="1">
    <citation type="submission" date="2023-11" db="EMBL/GenBank/DDBJ databases">
        <title>Gracilibacillus pellucida a moderately halophilic bacterium isolated from saline soil in Xinjiang province.</title>
        <authorList>
            <person name="Zhang Z."/>
            <person name="Tan F."/>
            <person name="Wang Y."/>
            <person name="Xia M."/>
        </authorList>
    </citation>
    <scope>NUCLEOTIDE SEQUENCE</scope>
    <source>
        <strain evidence="1">S3-1-1</strain>
    </source>
</reference>
<sequence length="347" mass="40375">MSKRAINKAITDSEIETANKENIEKGDNITFGNFVDRWLNNYVRVDLSVKSKDDYLYLLNNGILDEFKNHKLFKMKTFHIVEKLKEWKEQSEHMALAKYVVLKSIFAKAIEWRVISDNPMNGMKPPKVKKKEKKLRFYDGQQLQNLFEILDHVNEKHKIQIKLAALVGLRMGEIGGIRLECINFKNNTILIDRSLHFDTEKKKLTLGPPKNKIPRTVNVPDSFMKEVKSYVKKQKKLRVEMGSAWKPMVDDEGNIINFLFTKEDGYPQHPRSAGAAWVRIIEKYDLPKITFHELRHSYASFMLSKGVNFKILQEQLGHSDISITMNIYSHLTETDKSKASDLFNEIL</sequence>
<evidence type="ECO:0000313" key="2">
    <source>
        <dbReference type="Proteomes" id="UP001277972"/>
    </source>
</evidence>
<gene>
    <name evidence="1" type="ORF">SH601_16185</name>
</gene>
<evidence type="ECO:0000313" key="1">
    <source>
        <dbReference type="EMBL" id="MDX8047507.1"/>
    </source>
</evidence>
<keyword evidence="2" id="KW-1185">Reference proteome</keyword>
<proteinExistence type="predicted"/>